<reference evidence="6" key="1">
    <citation type="journal article" date="2013" name="Science">
        <title>Comparative analysis of bat genomes provides insight into the evolution of flight and immunity.</title>
        <authorList>
            <person name="Zhang G."/>
            <person name="Cowled C."/>
            <person name="Shi Z."/>
            <person name="Huang Z."/>
            <person name="Bishop-Lilly K.A."/>
            <person name="Fang X."/>
            <person name="Wynne J.W."/>
            <person name="Xiong Z."/>
            <person name="Baker M.L."/>
            <person name="Zhao W."/>
            <person name="Tachedjian M."/>
            <person name="Zhu Y."/>
            <person name="Zhou P."/>
            <person name="Jiang X."/>
            <person name="Ng J."/>
            <person name="Yang L."/>
            <person name="Wu L."/>
            <person name="Xiao J."/>
            <person name="Feng Y."/>
            <person name="Chen Y."/>
            <person name="Sun X."/>
            <person name="Zhang Y."/>
            <person name="Marsh G.A."/>
            <person name="Crameri G."/>
            <person name="Broder C.C."/>
            <person name="Frey K.G."/>
            <person name="Wang L.F."/>
            <person name="Wang J."/>
        </authorList>
    </citation>
    <scope>NUCLEOTIDE SEQUENCE [LARGE SCALE GENOMIC DNA]</scope>
</reference>
<comment type="catalytic activity">
    <reaction evidence="2">
        <text>Thiol-dependent hydrolysis of ester, thioester, amide, peptide and isopeptide bonds formed by the C-terminal Gly of ubiquitin (a 76-residue protein attached to proteins as an intracellular targeting signal).</text>
        <dbReference type="EC" id="3.4.19.12"/>
    </reaction>
</comment>
<evidence type="ECO:0000259" key="4">
    <source>
        <dbReference type="SMART" id="SM01174"/>
    </source>
</evidence>
<dbReference type="GO" id="GO:0004843">
    <property type="term" value="F:cysteine-type deubiquitinase activity"/>
    <property type="evidence" value="ECO:0007669"/>
    <property type="project" value="UniProtKB-UniRule"/>
</dbReference>
<keyword evidence="2" id="KW-0645">Protease</keyword>
<dbReference type="Proteomes" id="UP000010552">
    <property type="component" value="Unassembled WGS sequence"/>
</dbReference>
<dbReference type="AlphaFoldDB" id="L5JP79"/>
<name>L5JP79_PTEAL</name>
<gene>
    <name evidence="5" type="ORF">PAL_GLEAN10016356</name>
</gene>
<evidence type="ECO:0000256" key="1">
    <source>
        <dbReference type="ARBA" id="ARBA00011074"/>
    </source>
</evidence>
<dbReference type="EMBL" id="KB031157">
    <property type="protein sequence ID" value="ELK00561.1"/>
    <property type="molecule type" value="Genomic_DNA"/>
</dbReference>
<dbReference type="Pfam" id="PF13898">
    <property type="entry name" value="MINDY-3_4_CD"/>
    <property type="match status" value="1"/>
</dbReference>
<dbReference type="EC" id="3.4.19.12" evidence="2"/>
<comment type="similarity">
    <text evidence="1 2">Belongs to the MINDY deubiquitinase family. FAM188 subfamily.</text>
</comment>
<dbReference type="InParanoid" id="L5JP79"/>
<dbReference type="GO" id="GO:0006508">
    <property type="term" value="P:proteolysis"/>
    <property type="evidence" value="ECO:0007669"/>
    <property type="project" value="UniProtKB-KW"/>
</dbReference>
<evidence type="ECO:0000313" key="6">
    <source>
        <dbReference type="Proteomes" id="UP000010552"/>
    </source>
</evidence>
<accession>L5JP79</accession>
<feature type="domain" description="Deubiquitinating enzyme MINDY-3/4 conserved" evidence="4">
    <location>
        <begin position="155"/>
        <end position="448"/>
    </location>
</feature>
<keyword evidence="2" id="KW-0378">Hydrolase</keyword>
<dbReference type="InterPro" id="IPR025257">
    <property type="entry name" value="MINDY-3/4_CD"/>
</dbReference>
<protein>
    <recommendedName>
        <fullName evidence="2">Ubiquitin carboxyl-terminal hydrolase MINDY</fullName>
        <ecNumber evidence="2">3.4.19.12</ecNumber>
    </recommendedName>
</protein>
<sequence>MLIGSCQCLLNASRKVPSPCSVGSGSNPQLDFYNPSWPKQSYDSKESSTSSRALYNLAEQCLIGSTDQQCRERKKRWESSSQLSVCFVFRWWHFTQYHEGNRISADESADGTGIPQPKGQGHLPSSSLCSIPNPSIISSKLGGFPISLAMATKLRQSLFGSTAHAFSCDWKRACFQFRGPPSDPAFTLEVGKGGAQGIQMAVQGSIIKYLLFTRTGKDCNFHSLCAISKQEQDRALAAALAGILWAAGEAQKATICLVTEDTYITSTPDYSGDSFTERFKGEGSHGVILFLYSLIFSRTFERLQKDLDVSTVHLLRPTAGGFLCRQAVLNMVLTGRANPNVFNGCQNGNSQEMLHGVLTRSDIGYLQWSKNTSEEDRLSQVGSMLKTPKLPIWLCNINGNYSVLFSTNRQLLSDWKMEHLFDLHFYSGQSSEKKLARLTVVVGGRRLEVRSQSKPQSHTFPRRKEIKEPEKFIKQEEMRPRLPHTLTNNGHRHCCMAEFSQGRERAVQRALHRMDAALKELTK</sequence>
<dbReference type="PANTHER" id="PTHR12473:SF18">
    <property type="entry name" value="INACTIVE UBIQUITIN CARBOXYL-TERMINAL HYDROLASE MINDY-4B"/>
    <property type="match status" value="1"/>
</dbReference>
<dbReference type="PANTHER" id="PTHR12473">
    <property type="entry name" value="UBIQUITIN CARBOXYL-TERMINAL HYDROLASE MINDY-4-RELATED"/>
    <property type="match status" value="1"/>
</dbReference>
<comment type="function">
    <text evidence="2">Hydrolase that can remove 'Lys-48'-linked conjugated ubiquitin from proteins.</text>
</comment>
<feature type="region of interest" description="Disordered" evidence="3">
    <location>
        <begin position="105"/>
        <end position="126"/>
    </location>
</feature>
<proteinExistence type="inferred from homology"/>
<keyword evidence="6" id="KW-1185">Reference proteome</keyword>
<evidence type="ECO:0000256" key="2">
    <source>
        <dbReference type="RuleBase" id="RU367088"/>
    </source>
</evidence>
<evidence type="ECO:0000313" key="5">
    <source>
        <dbReference type="EMBL" id="ELK00561.1"/>
    </source>
</evidence>
<dbReference type="GO" id="GO:0071108">
    <property type="term" value="P:protein K48-linked deubiquitination"/>
    <property type="evidence" value="ECO:0007669"/>
    <property type="project" value="InterPro"/>
</dbReference>
<evidence type="ECO:0000256" key="3">
    <source>
        <dbReference type="SAM" id="MobiDB-lite"/>
    </source>
</evidence>
<keyword evidence="2" id="KW-0788">Thiol protease</keyword>
<dbReference type="GO" id="GO:1990380">
    <property type="term" value="F:K48-linked deubiquitinase activity"/>
    <property type="evidence" value="ECO:0007669"/>
    <property type="project" value="UniProtKB-UniRule"/>
</dbReference>
<dbReference type="SMART" id="SM01174">
    <property type="entry name" value="DUF4205"/>
    <property type="match status" value="1"/>
</dbReference>
<dbReference type="InterPro" id="IPR039785">
    <property type="entry name" value="MINY3/4"/>
</dbReference>
<keyword evidence="2" id="KW-0833">Ubl conjugation pathway</keyword>
<organism evidence="5 6">
    <name type="scientific">Pteropus alecto</name>
    <name type="common">Black flying fox</name>
    <dbReference type="NCBI Taxonomy" id="9402"/>
    <lineage>
        <taxon>Eukaryota</taxon>
        <taxon>Metazoa</taxon>
        <taxon>Chordata</taxon>
        <taxon>Craniata</taxon>
        <taxon>Vertebrata</taxon>
        <taxon>Euteleostomi</taxon>
        <taxon>Mammalia</taxon>
        <taxon>Eutheria</taxon>
        <taxon>Laurasiatheria</taxon>
        <taxon>Chiroptera</taxon>
        <taxon>Yinpterochiroptera</taxon>
        <taxon>Pteropodoidea</taxon>
        <taxon>Pteropodidae</taxon>
        <taxon>Pteropodinae</taxon>
        <taxon>Pteropus</taxon>
    </lineage>
</organism>